<reference evidence="8" key="1">
    <citation type="submission" date="2017-01" db="EMBL/GenBank/DDBJ databases">
        <title>An insight into the sialome and mialome of the horn fly, Haematobia irritans.</title>
        <authorList>
            <person name="Breijo M."/>
            <person name="Boiani M."/>
            <person name="Ures X."/>
            <person name="Rocha S."/>
            <person name="Sequeira M."/>
            <person name="Ribeiro J.M."/>
        </authorList>
    </citation>
    <scope>NUCLEOTIDE SEQUENCE</scope>
</reference>
<dbReference type="InterPro" id="IPR050430">
    <property type="entry name" value="Peptidase_S1"/>
</dbReference>
<dbReference type="PANTHER" id="PTHR24276:SF91">
    <property type="entry name" value="AT26814P-RELATED"/>
    <property type="match status" value="1"/>
</dbReference>
<accession>A0A1L8E728</accession>
<evidence type="ECO:0000256" key="2">
    <source>
        <dbReference type="ARBA" id="ARBA00022670"/>
    </source>
</evidence>
<dbReference type="CDD" id="cd00190">
    <property type="entry name" value="Tryp_SPc"/>
    <property type="match status" value="1"/>
</dbReference>
<evidence type="ECO:0000256" key="3">
    <source>
        <dbReference type="ARBA" id="ARBA00022801"/>
    </source>
</evidence>
<dbReference type="InterPro" id="IPR009003">
    <property type="entry name" value="Peptidase_S1_PA"/>
</dbReference>
<dbReference type="InterPro" id="IPR043504">
    <property type="entry name" value="Peptidase_S1_PA_chymotrypsin"/>
</dbReference>
<evidence type="ECO:0000256" key="1">
    <source>
        <dbReference type="ARBA" id="ARBA00007664"/>
    </source>
</evidence>
<comment type="similarity">
    <text evidence="1">Belongs to the peptidase S1 family.</text>
</comment>
<name>A0A1L8E728_HAEIR</name>
<dbReference type="SMART" id="SM00020">
    <property type="entry name" value="Tryp_SPc"/>
    <property type="match status" value="1"/>
</dbReference>
<organism evidence="8">
    <name type="scientific">Haematobia irritans</name>
    <name type="common">Horn fly</name>
    <name type="synonym">Conops irritans</name>
    <dbReference type="NCBI Taxonomy" id="7368"/>
    <lineage>
        <taxon>Eukaryota</taxon>
        <taxon>Metazoa</taxon>
        <taxon>Ecdysozoa</taxon>
        <taxon>Arthropoda</taxon>
        <taxon>Hexapoda</taxon>
        <taxon>Insecta</taxon>
        <taxon>Pterygota</taxon>
        <taxon>Neoptera</taxon>
        <taxon>Endopterygota</taxon>
        <taxon>Diptera</taxon>
        <taxon>Brachycera</taxon>
        <taxon>Muscomorpha</taxon>
        <taxon>Muscoidea</taxon>
        <taxon>Muscidae</taxon>
        <taxon>Haematobia</taxon>
    </lineage>
</organism>
<dbReference type="FunFam" id="2.40.10.10:FF:000034">
    <property type="entry name" value="Eupolytin"/>
    <property type="match status" value="1"/>
</dbReference>
<keyword evidence="3" id="KW-0378">Hydrolase</keyword>
<dbReference type="InterPro" id="IPR001314">
    <property type="entry name" value="Peptidase_S1A"/>
</dbReference>
<protein>
    <submittedName>
        <fullName evidence="8">Putative serine protease sp24d-like protein</fullName>
    </submittedName>
</protein>
<evidence type="ECO:0000256" key="5">
    <source>
        <dbReference type="ARBA" id="ARBA00023157"/>
    </source>
</evidence>
<dbReference type="PRINTS" id="PR00722">
    <property type="entry name" value="CHYMOTRYPSIN"/>
</dbReference>
<evidence type="ECO:0000256" key="4">
    <source>
        <dbReference type="ARBA" id="ARBA00022825"/>
    </source>
</evidence>
<dbReference type="InterPro" id="IPR001254">
    <property type="entry name" value="Trypsin_dom"/>
</dbReference>
<evidence type="ECO:0000313" key="8">
    <source>
        <dbReference type="EMBL" id="JAV14486.1"/>
    </source>
</evidence>
<keyword evidence="6" id="KW-0732">Signal</keyword>
<proteinExistence type="inferred from homology"/>
<keyword evidence="5" id="KW-1015">Disulfide bond</keyword>
<dbReference type="SUPFAM" id="SSF50494">
    <property type="entry name" value="Trypsin-like serine proteases"/>
    <property type="match status" value="1"/>
</dbReference>
<dbReference type="GO" id="GO:0004252">
    <property type="term" value="F:serine-type endopeptidase activity"/>
    <property type="evidence" value="ECO:0007669"/>
    <property type="project" value="InterPro"/>
</dbReference>
<dbReference type="PROSITE" id="PS50240">
    <property type="entry name" value="TRYPSIN_DOM"/>
    <property type="match status" value="1"/>
</dbReference>
<dbReference type="GO" id="GO:0006508">
    <property type="term" value="P:proteolysis"/>
    <property type="evidence" value="ECO:0007669"/>
    <property type="project" value="UniProtKB-KW"/>
</dbReference>
<feature type="signal peptide" evidence="6">
    <location>
        <begin position="1"/>
        <end position="20"/>
    </location>
</feature>
<evidence type="ECO:0000259" key="7">
    <source>
        <dbReference type="PROSITE" id="PS50240"/>
    </source>
</evidence>
<dbReference type="AlphaFoldDB" id="A0A1L8E728"/>
<feature type="domain" description="Peptidase S1" evidence="7">
    <location>
        <begin position="29"/>
        <end position="253"/>
    </location>
</feature>
<keyword evidence="2 8" id="KW-0645">Protease</keyword>
<feature type="chain" id="PRO_5013041327" evidence="6">
    <location>
        <begin position="21"/>
        <end position="256"/>
    </location>
</feature>
<dbReference type="Gene3D" id="2.40.10.10">
    <property type="entry name" value="Trypsin-like serine proteases"/>
    <property type="match status" value="1"/>
</dbReference>
<dbReference type="Pfam" id="PF00089">
    <property type="entry name" value="Trypsin"/>
    <property type="match status" value="1"/>
</dbReference>
<evidence type="ECO:0000256" key="6">
    <source>
        <dbReference type="SAM" id="SignalP"/>
    </source>
</evidence>
<dbReference type="PANTHER" id="PTHR24276">
    <property type="entry name" value="POLYSERASE-RELATED"/>
    <property type="match status" value="1"/>
</dbReference>
<keyword evidence="4" id="KW-0720">Serine protease</keyword>
<dbReference type="InterPro" id="IPR018114">
    <property type="entry name" value="TRYPSIN_HIS"/>
</dbReference>
<dbReference type="PROSITE" id="PS00134">
    <property type="entry name" value="TRYPSIN_HIS"/>
    <property type="match status" value="1"/>
</dbReference>
<sequence length="256" mass="27681">MAFKYIVLALALALASAVTALPPVNNDRIVNGEKAKEGQFPHQVSLQTVEGAHVCGGSILNERFVLTAAHCVGNDGASESFPAEDYRVRVGTTTYQTGGQLLKVKRIISHKSYGNFLNDLALLELAEPLKWSDNIKPIELADAEVMPGEKIIISGWGMLSSSGPIPDDLQWTTVQAISQEECDAKMLWGVDSLICLGHFNSNGACWGDSGGPATYQGKLVGVSAFVVNNCGSEYPDGYTKVFYHKDWILENMKVSN</sequence>
<dbReference type="EMBL" id="GFDG01004313">
    <property type="protein sequence ID" value="JAV14486.1"/>
    <property type="molecule type" value="Transcribed_RNA"/>
</dbReference>